<organism evidence="1">
    <name type="scientific">Nothobranchius kuhntae</name>
    <name type="common">Beira killifish</name>
    <dbReference type="NCBI Taxonomy" id="321403"/>
    <lineage>
        <taxon>Eukaryota</taxon>
        <taxon>Metazoa</taxon>
        <taxon>Chordata</taxon>
        <taxon>Craniata</taxon>
        <taxon>Vertebrata</taxon>
        <taxon>Euteleostomi</taxon>
        <taxon>Actinopterygii</taxon>
        <taxon>Neopterygii</taxon>
        <taxon>Teleostei</taxon>
        <taxon>Neoteleostei</taxon>
        <taxon>Acanthomorphata</taxon>
        <taxon>Ovalentaria</taxon>
        <taxon>Atherinomorphae</taxon>
        <taxon>Cyprinodontiformes</taxon>
        <taxon>Nothobranchiidae</taxon>
        <taxon>Nothobranchius</taxon>
    </lineage>
</organism>
<reference evidence="1" key="2">
    <citation type="submission" date="2016-06" db="EMBL/GenBank/DDBJ databases">
        <title>The genome of a short-lived fish provides insights into sex chromosome evolution and the genetic control of aging.</title>
        <authorList>
            <person name="Reichwald K."/>
            <person name="Felder M."/>
            <person name="Petzold A."/>
            <person name="Koch P."/>
            <person name="Groth M."/>
            <person name="Platzer M."/>
        </authorList>
    </citation>
    <scope>NUCLEOTIDE SEQUENCE</scope>
    <source>
        <tissue evidence="1">Brain</tissue>
    </source>
</reference>
<dbReference type="AlphaFoldDB" id="A0A1A8J8W1"/>
<proteinExistence type="predicted"/>
<protein>
    <submittedName>
        <fullName evidence="1">Uncharacterized protein</fullName>
    </submittedName>
</protein>
<feature type="non-terminal residue" evidence="1">
    <location>
        <position position="1"/>
    </location>
</feature>
<evidence type="ECO:0000313" key="1">
    <source>
        <dbReference type="EMBL" id="SBR06137.1"/>
    </source>
</evidence>
<reference evidence="1" key="1">
    <citation type="submission" date="2016-05" db="EMBL/GenBank/DDBJ databases">
        <authorList>
            <person name="Lavstsen T."/>
            <person name="Jespersen J.S."/>
        </authorList>
    </citation>
    <scope>NUCLEOTIDE SEQUENCE</scope>
    <source>
        <tissue evidence="1">Brain</tissue>
    </source>
</reference>
<dbReference type="EMBL" id="HAED01019659">
    <property type="protein sequence ID" value="SBR06137.1"/>
    <property type="molecule type" value="Transcribed_RNA"/>
</dbReference>
<sequence>ADLGEVQIKGAMGAWSTSTLENQDTLCTCTPGWERAIVGRKGEYWNWAQPKCRNSI</sequence>
<name>A0A1A8J8W1_NOTKU</name>
<accession>A0A1A8J8W1</accession>
<gene>
    <name evidence="1" type="primary">Nfu_g_1_019341</name>
</gene>